<dbReference type="Pfam" id="PF01636">
    <property type="entry name" value="APH"/>
    <property type="match status" value="1"/>
</dbReference>
<evidence type="ECO:0000259" key="1">
    <source>
        <dbReference type="Pfam" id="PF01636"/>
    </source>
</evidence>
<dbReference type="InterPro" id="IPR011009">
    <property type="entry name" value="Kinase-like_dom_sf"/>
</dbReference>
<evidence type="ECO:0000313" key="2">
    <source>
        <dbReference type="EMBL" id="KAK4242240.1"/>
    </source>
</evidence>
<keyword evidence="3" id="KW-1185">Reference proteome</keyword>
<feature type="domain" description="Aminoglycoside phosphotransferase" evidence="1">
    <location>
        <begin position="176"/>
        <end position="355"/>
    </location>
</feature>
<proteinExistence type="predicted"/>
<dbReference type="PANTHER" id="PTHR21310">
    <property type="entry name" value="AMINOGLYCOSIDE PHOSPHOTRANSFERASE-RELATED-RELATED"/>
    <property type="match status" value="1"/>
</dbReference>
<dbReference type="Proteomes" id="UP001303760">
    <property type="component" value="Unassembled WGS sequence"/>
</dbReference>
<gene>
    <name evidence="2" type="ORF">C8A03DRAFT_40369</name>
</gene>
<dbReference type="AlphaFoldDB" id="A0AAN7HHG7"/>
<comment type="caution">
    <text evidence="2">The sequence shown here is derived from an EMBL/GenBank/DDBJ whole genome shotgun (WGS) entry which is preliminary data.</text>
</comment>
<evidence type="ECO:0000313" key="3">
    <source>
        <dbReference type="Proteomes" id="UP001303760"/>
    </source>
</evidence>
<dbReference type="SUPFAM" id="SSF56112">
    <property type="entry name" value="Protein kinase-like (PK-like)"/>
    <property type="match status" value="1"/>
</dbReference>
<protein>
    <recommendedName>
        <fullName evidence="1">Aminoglycoside phosphotransferase domain-containing protein</fullName>
    </recommendedName>
</protein>
<dbReference type="PANTHER" id="PTHR21310:SF58">
    <property type="entry name" value="AMINOGLYCOSIDE PHOSPHOTRANSFERASE DOMAIN-CONTAINING PROTEIN"/>
    <property type="match status" value="1"/>
</dbReference>
<reference evidence="2" key="1">
    <citation type="journal article" date="2023" name="Mol. Phylogenet. Evol.">
        <title>Genome-scale phylogeny and comparative genomics of the fungal order Sordariales.</title>
        <authorList>
            <person name="Hensen N."/>
            <person name="Bonometti L."/>
            <person name="Westerberg I."/>
            <person name="Brannstrom I.O."/>
            <person name="Guillou S."/>
            <person name="Cros-Aarteil S."/>
            <person name="Calhoun S."/>
            <person name="Haridas S."/>
            <person name="Kuo A."/>
            <person name="Mondo S."/>
            <person name="Pangilinan J."/>
            <person name="Riley R."/>
            <person name="LaButti K."/>
            <person name="Andreopoulos B."/>
            <person name="Lipzen A."/>
            <person name="Chen C."/>
            <person name="Yan M."/>
            <person name="Daum C."/>
            <person name="Ng V."/>
            <person name="Clum A."/>
            <person name="Steindorff A."/>
            <person name="Ohm R.A."/>
            <person name="Martin F."/>
            <person name="Silar P."/>
            <person name="Natvig D.O."/>
            <person name="Lalanne C."/>
            <person name="Gautier V."/>
            <person name="Ament-Velasquez S.L."/>
            <person name="Kruys A."/>
            <person name="Hutchinson M.I."/>
            <person name="Powell A.J."/>
            <person name="Barry K."/>
            <person name="Miller A.N."/>
            <person name="Grigoriev I.V."/>
            <person name="Debuchy R."/>
            <person name="Gladieux P."/>
            <person name="Hiltunen Thoren M."/>
            <person name="Johannesson H."/>
        </authorList>
    </citation>
    <scope>NUCLEOTIDE SEQUENCE</scope>
    <source>
        <strain evidence="2">CBS 532.94</strain>
    </source>
</reference>
<organism evidence="2 3">
    <name type="scientific">Achaetomium macrosporum</name>
    <dbReference type="NCBI Taxonomy" id="79813"/>
    <lineage>
        <taxon>Eukaryota</taxon>
        <taxon>Fungi</taxon>
        <taxon>Dikarya</taxon>
        <taxon>Ascomycota</taxon>
        <taxon>Pezizomycotina</taxon>
        <taxon>Sordariomycetes</taxon>
        <taxon>Sordariomycetidae</taxon>
        <taxon>Sordariales</taxon>
        <taxon>Chaetomiaceae</taxon>
        <taxon>Achaetomium</taxon>
    </lineage>
</organism>
<sequence length="388" mass="43942">MPADSPDVRAALAAIYDADLPHPGGHLLECFVDEAVDKDQAARYLLDRCPLKDGAAGLDAFLSQWTELITAFNFTHITRVHDRAVFRYITKRDGAKCCVTSVGDSFLDPLVVVQILPALKRQLDPYHVASNRIGGPELPTVVDEVPSLRAGIFIDCYLYGYTCGIRVHRLPFGLYLKHRGPSEYPALENEYRALDLMRRDGHIPVPRPLDLACDDKGSYLLTSALPGRHIGVYIDTMTDEEVSYFIQGLRKWVEHIRSIPKTVAPEYQITDVSGKGCHDARILMAQNYDGTDYFGPFKDEVELNNQLRCGALPDVVHRAGHKIVFTHGDINMRNIMVKDGKLSGIIDWENSGWYPDWRWVKIVDKVCEELGDYKEELAIERKLWDYCF</sequence>
<name>A0AAN7HHG7_9PEZI</name>
<dbReference type="InterPro" id="IPR051678">
    <property type="entry name" value="AGP_Transferase"/>
</dbReference>
<dbReference type="EMBL" id="MU860010">
    <property type="protein sequence ID" value="KAK4242240.1"/>
    <property type="molecule type" value="Genomic_DNA"/>
</dbReference>
<accession>A0AAN7HHG7</accession>
<dbReference type="InterPro" id="IPR002575">
    <property type="entry name" value="Aminoglycoside_PTrfase"/>
</dbReference>
<reference evidence="2" key="2">
    <citation type="submission" date="2023-05" db="EMBL/GenBank/DDBJ databases">
        <authorList>
            <consortium name="Lawrence Berkeley National Laboratory"/>
            <person name="Steindorff A."/>
            <person name="Hensen N."/>
            <person name="Bonometti L."/>
            <person name="Westerberg I."/>
            <person name="Brannstrom I.O."/>
            <person name="Guillou S."/>
            <person name="Cros-Aarteil S."/>
            <person name="Calhoun S."/>
            <person name="Haridas S."/>
            <person name="Kuo A."/>
            <person name="Mondo S."/>
            <person name="Pangilinan J."/>
            <person name="Riley R."/>
            <person name="Labutti K."/>
            <person name="Andreopoulos B."/>
            <person name="Lipzen A."/>
            <person name="Chen C."/>
            <person name="Yanf M."/>
            <person name="Daum C."/>
            <person name="Ng V."/>
            <person name="Clum A."/>
            <person name="Ohm R."/>
            <person name="Martin F."/>
            <person name="Silar P."/>
            <person name="Natvig D."/>
            <person name="Lalanne C."/>
            <person name="Gautier V."/>
            <person name="Ament-Velasquez S.L."/>
            <person name="Kruys A."/>
            <person name="Hutchinson M.I."/>
            <person name="Powell A.J."/>
            <person name="Barry K."/>
            <person name="Miller A.N."/>
            <person name="Grigoriev I.V."/>
            <person name="Debuchy R."/>
            <person name="Gladieux P."/>
            <person name="Thoren M.H."/>
            <person name="Johannesson H."/>
        </authorList>
    </citation>
    <scope>NUCLEOTIDE SEQUENCE</scope>
    <source>
        <strain evidence="2">CBS 532.94</strain>
    </source>
</reference>
<dbReference type="Gene3D" id="3.90.1200.10">
    <property type="match status" value="1"/>
</dbReference>